<sequence>MLSLSCLALLHSVLSLPTSARLLSMVESLASQTRSTQTGSVLSSSSRHAAHVSFFSRQIRRPSSRQPAPKHSDVTPLLHQSGCHVCGTCHQQVVDVPRFDTI</sequence>
<protein>
    <recommendedName>
        <fullName evidence="4">Secreted protein</fullName>
    </recommendedName>
</protein>
<feature type="chain" id="PRO_5047363806" description="Secreted protein" evidence="1">
    <location>
        <begin position="16"/>
        <end position="102"/>
    </location>
</feature>
<keyword evidence="1" id="KW-0732">Signal</keyword>
<gene>
    <name evidence="2" type="ORF">JOL62DRAFT_570389</name>
</gene>
<feature type="signal peptide" evidence="1">
    <location>
        <begin position="1"/>
        <end position="15"/>
    </location>
</feature>
<dbReference type="Proteomes" id="UP001367316">
    <property type="component" value="Unassembled WGS sequence"/>
</dbReference>
<keyword evidence="3" id="KW-1185">Reference proteome</keyword>
<organism evidence="2 3">
    <name type="scientific">Phyllosticta paracitricarpa</name>
    <dbReference type="NCBI Taxonomy" id="2016321"/>
    <lineage>
        <taxon>Eukaryota</taxon>
        <taxon>Fungi</taxon>
        <taxon>Dikarya</taxon>
        <taxon>Ascomycota</taxon>
        <taxon>Pezizomycotina</taxon>
        <taxon>Dothideomycetes</taxon>
        <taxon>Dothideomycetes incertae sedis</taxon>
        <taxon>Botryosphaeriales</taxon>
        <taxon>Phyllostictaceae</taxon>
        <taxon>Phyllosticta</taxon>
    </lineage>
</organism>
<evidence type="ECO:0000256" key="1">
    <source>
        <dbReference type="SAM" id="SignalP"/>
    </source>
</evidence>
<dbReference type="EMBL" id="JBBPBF010000010">
    <property type="protein sequence ID" value="KAK7612384.1"/>
    <property type="molecule type" value="Genomic_DNA"/>
</dbReference>
<evidence type="ECO:0000313" key="2">
    <source>
        <dbReference type="EMBL" id="KAK7612384.1"/>
    </source>
</evidence>
<evidence type="ECO:0000313" key="3">
    <source>
        <dbReference type="Proteomes" id="UP001367316"/>
    </source>
</evidence>
<evidence type="ECO:0008006" key="4">
    <source>
        <dbReference type="Google" id="ProtNLM"/>
    </source>
</evidence>
<name>A0ABR1NEC4_9PEZI</name>
<reference evidence="2 3" key="1">
    <citation type="submission" date="2024-04" db="EMBL/GenBank/DDBJ databases">
        <title>Phyllosticta paracitricarpa is synonymous to the EU quarantine fungus P. citricarpa based on phylogenomic analyses.</title>
        <authorList>
            <consortium name="Lawrence Berkeley National Laboratory"/>
            <person name="Van ingen-buijs V.A."/>
            <person name="Van westerhoven A.C."/>
            <person name="Haridas S."/>
            <person name="Skiadas P."/>
            <person name="Martin F."/>
            <person name="Groenewald J.Z."/>
            <person name="Crous P.W."/>
            <person name="Seidl M.F."/>
        </authorList>
    </citation>
    <scope>NUCLEOTIDE SEQUENCE [LARGE SCALE GENOMIC DNA]</scope>
    <source>
        <strain evidence="2 3">CBS 141358</strain>
    </source>
</reference>
<comment type="caution">
    <text evidence="2">The sequence shown here is derived from an EMBL/GenBank/DDBJ whole genome shotgun (WGS) entry which is preliminary data.</text>
</comment>
<proteinExistence type="predicted"/>
<accession>A0ABR1NEC4</accession>